<evidence type="ECO:0000313" key="2">
    <source>
        <dbReference type="Proteomes" id="UP001732700"/>
    </source>
</evidence>
<protein>
    <submittedName>
        <fullName evidence="1">Uncharacterized protein</fullName>
    </submittedName>
</protein>
<evidence type="ECO:0000313" key="1">
    <source>
        <dbReference type="EnsemblPlants" id="AVESA.00010b.r2.7DG1381950.1.CDS"/>
    </source>
</evidence>
<name>A0ACD6AHN6_AVESA</name>
<keyword evidence="2" id="KW-1185">Reference proteome</keyword>
<reference evidence="1" key="1">
    <citation type="submission" date="2021-05" db="EMBL/GenBank/DDBJ databases">
        <authorList>
            <person name="Scholz U."/>
            <person name="Mascher M."/>
            <person name="Fiebig A."/>
        </authorList>
    </citation>
    <scope>NUCLEOTIDE SEQUENCE [LARGE SCALE GENOMIC DNA]</scope>
</reference>
<accession>A0ACD6AHN6</accession>
<organism evidence="1 2">
    <name type="scientific">Avena sativa</name>
    <name type="common">Oat</name>
    <dbReference type="NCBI Taxonomy" id="4498"/>
    <lineage>
        <taxon>Eukaryota</taxon>
        <taxon>Viridiplantae</taxon>
        <taxon>Streptophyta</taxon>
        <taxon>Embryophyta</taxon>
        <taxon>Tracheophyta</taxon>
        <taxon>Spermatophyta</taxon>
        <taxon>Magnoliopsida</taxon>
        <taxon>Liliopsida</taxon>
        <taxon>Poales</taxon>
        <taxon>Poaceae</taxon>
        <taxon>BOP clade</taxon>
        <taxon>Pooideae</taxon>
        <taxon>Poodae</taxon>
        <taxon>Poeae</taxon>
        <taxon>Poeae Chloroplast Group 1 (Aveneae type)</taxon>
        <taxon>Aveninae</taxon>
        <taxon>Avena</taxon>
    </lineage>
</organism>
<proteinExistence type="predicted"/>
<reference evidence="1" key="2">
    <citation type="submission" date="2025-09" db="UniProtKB">
        <authorList>
            <consortium name="EnsemblPlants"/>
        </authorList>
    </citation>
    <scope>IDENTIFICATION</scope>
</reference>
<dbReference type="EnsemblPlants" id="AVESA.00010b.r2.7DG1381950.1">
    <property type="protein sequence ID" value="AVESA.00010b.r2.7DG1381950.1.CDS"/>
    <property type="gene ID" value="AVESA.00010b.r2.7DG1381950"/>
</dbReference>
<dbReference type="Proteomes" id="UP001732700">
    <property type="component" value="Chromosome 7D"/>
</dbReference>
<sequence length="843" mass="90188">MEIPAAAIHRLQSSIREAASAPPPSSSPSPAPPFPSFADAIAAFDPDASPELLCGRCGAAGGLLRGAQSAVCAYCGSPRREEDEGIAFLGSAAYRWMLGSLRLDGSEPVEFDGDSTDSNKSNEAPKSGVVLSDLLDLRLTFPPENKEISGSSISNKQPSVACTFNLPGVNLDSFFVERKETAAAAALLGTHSVVQEKHSTSQMKATTAFANWDADFQPAGSESVVADPKQPDLFKSKSVADSSLFPASGSAISLVLAAGNETYMRSTGLERSEDLASASGTINKDNLFIQKAAPATVESNSAMVDENSVTEFTGSSLDKISVQSSQLFGRGDTGVSNEEAFDEWQEFTGGGNQGTLTNVGEHTEGDSSQIKGTDSFAVRSMESANNAAGDSDDWQAFASTSAQGGDVMKLVEGSSSDETGLGNQVAETSISPEHSLEANSVDLWPVGNVKEHTTTEIVKQTDDSFDDWQDFTTSGQAEVTSFNLAGQLTDVSHFSHREIDMDTWFTDNNTRESGNADLVNGNKIMLDDWQGFAGSDQTQQSSYNVGGELTGISFERHEGTGPVQLWANASNNEATNTVSTNIEDDSFDIWQDVTTSRHQQEKLSSLAREVSGVSSEPAQEIDSMDLWLTSNVKESNSSRKGVGRIDDATDGWQDFASFGQPQGNIKNPVKGQFLKDLSGTEPVDLWSSSHTEQFKNLEPINQNNDPFDGWQDFKNSPQLETNSQDLPGDPLSDKPSVSVLDILGLESGSYAQSATSQSKMDKRDKSNEANVVPSGEHFERRNVMQQMGDDDALSAIWATSHGSSSTPKSEAGNANVERLLSQMHDLSFMLKDELSVPDKAVDS</sequence>